<dbReference type="Proteomes" id="UP001054902">
    <property type="component" value="Unassembled WGS sequence"/>
</dbReference>
<dbReference type="AlphaFoldDB" id="A0AAD3GY95"/>
<dbReference type="PANTHER" id="PTHR45661">
    <property type="entry name" value="SURFACE ANTIGEN"/>
    <property type="match status" value="1"/>
</dbReference>
<dbReference type="Gene3D" id="3.80.10.10">
    <property type="entry name" value="Ribonuclease Inhibitor"/>
    <property type="match status" value="1"/>
</dbReference>
<dbReference type="SUPFAM" id="SSF52058">
    <property type="entry name" value="L domain-like"/>
    <property type="match status" value="1"/>
</dbReference>
<dbReference type="InterPro" id="IPR026906">
    <property type="entry name" value="LRR_5"/>
</dbReference>
<evidence type="ECO:0008006" key="3">
    <source>
        <dbReference type="Google" id="ProtNLM"/>
    </source>
</evidence>
<dbReference type="InterPro" id="IPR053139">
    <property type="entry name" value="Surface_bspA-like"/>
</dbReference>
<reference evidence="1 2" key="1">
    <citation type="journal article" date="2021" name="Sci. Rep.">
        <title>The genome of the diatom Chaetoceros tenuissimus carries an ancient integrated fragment of an extant virus.</title>
        <authorList>
            <person name="Hongo Y."/>
            <person name="Kimura K."/>
            <person name="Takaki Y."/>
            <person name="Yoshida Y."/>
            <person name="Baba S."/>
            <person name="Kobayashi G."/>
            <person name="Nagasaki K."/>
            <person name="Hano T."/>
            <person name="Tomaru Y."/>
        </authorList>
    </citation>
    <scope>NUCLEOTIDE SEQUENCE [LARGE SCALE GENOMIC DNA]</scope>
    <source>
        <strain evidence="1 2">NIES-3715</strain>
    </source>
</reference>
<keyword evidence="2" id="KW-1185">Reference proteome</keyword>
<dbReference type="InterPro" id="IPR032675">
    <property type="entry name" value="LRR_dom_sf"/>
</dbReference>
<comment type="caution">
    <text evidence="1">The sequence shown here is derived from an EMBL/GenBank/DDBJ whole genome shotgun (WGS) entry which is preliminary data.</text>
</comment>
<accession>A0AAD3GY95</accession>
<sequence>MRVATTVDGLVTLFYDGSKPLYNDELTREWNTERIFVYVDDGEPYYEIDHLSVEFKTYWNERQSWQQIIVVDGVTEIPEYTFYECENIKRVIFPDTVNRIERDAFVGCKNLACINWSLNIQFIGYSAFYRCNLSSVFIPPRCREIGEFAFASNDNLKILNVPRDTEIGNCIIDYTELFKSSHYDYAINYDHLIGAWLKNMNNQEEFTLHRVCSYFEPTLEMILDTMIEKGGPKAFKVENIIGITPSRYLKENPYAHVTEKEIIEKYVLQMMGEL</sequence>
<dbReference type="PANTHER" id="PTHR45661:SF3">
    <property type="entry name" value="IG-LIKE DOMAIN-CONTAINING PROTEIN"/>
    <property type="match status" value="1"/>
</dbReference>
<organism evidence="1 2">
    <name type="scientific">Chaetoceros tenuissimus</name>
    <dbReference type="NCBI Taxonomy" id="426638"/>
    <lineage>
        <taxon>Eukaryota</taxon>
        <taxon>Sar</taxon>
        <taxon>Stramenopiles</taxon>
        <taxon>Ochrophyta</taxon>
        <taxon>Bacillariophyta</taxon>
        <taxon>Coscinodiscophyceae</taxon>
        <taxon>Chaetocerotophycidae</taxon>
        <taxon>Chaetocerotales</taxon>
        <taxon>Chaetocerotaceae</taxon>
        <taxon>Chaetoceros</taxon>
    </lineage>
</organism>
<name>A0AAD3GY95_9STRA</name>
<evidence type="ECO:0000313" key="1">
    <source>
        <dbReference type="EMBL" id="GFH43817.1"/>
    </source>
</evidence>
<protein>
    <recommendedName>
        <fullName evidence="3">Leucine-rich repeat domain-containing protein</fullName>
    </recommendedName>
</protein>
<evidence type="ECO:0000313" key="2">
    <source>
        <dbReference type="Proteomes" id="UP001054902"/>
    </source>
</evidence>
<gene>
    <name evidence="1" type="ORF">CTEN210_00290</name>
</gene>
<dbReference type="EMBL" id="BLLK01000019">
    <property type="protein sequence ID" value="GFH43817.1"/>
    <property type="molecule type" value="Genomic_DNA"/>
</dbReference>
<dbReference type="Pfam" id="PF13306">
    <property type="entry name" value="LRR_5"/>
    <property type="match status" value="1"/>
</dbReference>
<proteinExistence type="predicted"/>